<comment type="caution">
    <text evidence="2">The sequence shown here is derived from an EMBL/GenBank/DDBJ whole genome shotgun (WGS) entry which is preliminary data.</text>
</comment>
<keyword evidence="3" id="KW-1185">Reference proteome</keyword>
<evidence type="ECO:0000313" key="3">
    <source>
        <dbReference type="Proteomes" id="UP000622552"/>
    </source>
</evidence>
<reference evidence="2" key="1">
    <citation type="submission" date="2020-11" db="EMBL/GenBank/DDBJ databases">
        <title>Sequencing the genomes of 1000 actinobacteria strains.</title>
        <authorList>
            <person name="Klenk H.-P."/>
        </authorList>
    </citation>
    <scope>NUCLEOTIDE SEQUENCE</scope>
    <source>
        <strain evidence="2">DSM 45356</strain>
    </source>
</reference>
<dbReference type="GO" id="GO:0006950">
    <property type="term" value="P:response to stress"/>
    <property type="evidence" value="ECO:0007669"/>
    <property type="project" value="TreeGrafter"/>
</dbReference>
<dbReference type="GO" id="GO:0003700">
    <property type="term" value="F:DNA-binding transcription factor activity"/>
    <property type="evidence" value="ECO:0007669"/>
    <property type="project" value="InterPro"/>
</dbReference>
<evidence type="ECO:0000259" key="1">
    <source>
        <dbReference type="PROSITE" id="PS50995"/>
    </source>
</evidence>
<proteinExistence type="predicted"/>
<dbReference type="PRINTS" id="PR00598">
    <property type="entry name" value="HTHMARR"/>
</dbReference>
<dbReference type="SMART" id="SM00347">
    <property type="entry name" value="HTH_MARR"/>
    <property type="match status" value="1"/>
</dbReference>
<dbReference type="Gene3D" id="1.10.10.10">
    <property type="entry name" value="Winged helix-like DNA-binding domain superfamily/Winged helix DNA-binding domain"/>
    <property type="match status" value="1"/>
</dbReference>
<accession>A0A8J7KJW3</accession>
<evidence type="ECO:0000313" key="2">
    <source>
        <dbReference type="EMBL" id="MBG6137314.1"/>
    </source>
</evidence>
<dbReference type="AlphaFoldDB" id="A0A8J7KJW3"/>
<dbReference type="InterPro" id="IPR039422">
    <property type="entry name" value="MarR/SlyA-like"/>
</dbReference>
<protein>
    <submittedName>
        <fullName evidence="2">DNA-binding MarR family transcriptional regulator</fullName>
    </submittedName>
</protein>
<dbReference type="InterPro" id="IPR036390">
    <property type="entry name" value="WH_DNA-bd_sf"/>
</dbReference>
<dbReference type="PROSITE" id="PS50995">
    <property type="entry name" value="HTH_MARR_2"/>
    <property type="match status" value="1"/>
</dbReference>
<dbReference type="PANTHER" id="PTHR33164">
    <property type="entry name" value="TRANSCRIPTIONAL REGULATOR, MARR FAMILY"/>
    <property type="match status" value="1"/>
</dbReference>
<sequence length="149" mass="16006">MTNAFLLAQLGAYATGRFAERIGELGLTPPLTGMLRAIAATPAMSQQELAGHLGMPPSRLVAFLDDLEGRGLIERRQNPADRRQSALYATAHGTDTLRAVGDVSRAHDEDITAPLSPAERERLAALLGRIAAHHGLTEGVHPGYRTVRH</sequence>
<keyword evidence="2" id="KW-0238">DNA-binding</keyword>
<organism evidence="2 3">
    <name type="scientific">Longispora fulva</name>
    <dbReference type="NCBI Taxonomy" id="619741"/>
    <lineage>
        <taxon>Bacteria</taxon>
        <taxon>Bacillati</taxon>
        <taxon>Actinomycetota</taxon>
        <taxon>Actinomycetes</taxon>
        <taxon>Micromonosporales</taxon>
        <taxon>Micromonosporaceae</taxon>
        <taxon>Longispora</taxon>
    </lineage>
</organism>
<dbReference type="Pfam" id="PF01047">
    <property type="entry name" value="MarR"/>
    <property type="match status" value="1"/>
</dbReference>
<dbReference type="PANTHER" id="PTHR33164:SF43">
    <property type="entry name" value="HTH-TYPE TRANSCRIPTIONAL REPRESSOR YETL"/>
    <property type="match status" value="1"/>
</dbReference>
<gene>
    <name evidence="2" type="ORF">IW245_003508</name>
</gene>
<dbReference type="SUPFAM" id="SSF46785">
    <property type="entry name" value="Winged helix' DNA-binding domain"/>
    <property type="match status" value="1"/>
</dbReference>
<feature type="domain" description="HTH marR-type" evidence="1">
    <location>
        <begin position="1"/>
        <end position="132"/>
    </location>
</feature>
<dbReference type="EMBL" id="JADOUF010000001">
    <property type="protein sequence ID" value="MBG6137314.1"/>
    <property type="molecule type" value="Genomic_DNA"/>
</dbReference>
<dbReference type="InterPro" id="IPR000835">
    <property type="entry name" value="HTH_MarR-typ"/>
</dbReference>
<dbReference type="Proteomes" id="UP000622552">
    <property type="component" value="Unassembled WGS sequence"/>
</dbReference>
<dbReference type="InterPro" id="IPR036388">
    <property type="entry name" value="WH-like_DNA-bd_sf"/>
</dbReference>
<dbReference type="RefSeq" id="WP_197004195.1">
    <property type="nucleotide sequence ID" value="NZ_BONS01000020.1"/>
</dbReference>
<name>A0A8J7KJW3_9ACTN</name>
<dbReference type="GO" id="GO:0003677">
    <property type="term" value="F:DNA binding"/>
    <property type="evidence" value="ECO:0007669"/>
    <property type="project" value="UniProtKB-KW"/>
</dbReference>